<keyword evidence="2" id="KW-1185">Reference proteome</keyword>
<gene>
    <name evidence="1" type="ORF">POM99_02690</name>
</gene>
<dbReference type="Gene3D" id="3.40.50.2000">
    <property type="entry name" value="Glycogen Phosphorylase B"/>
    <property type="match status" value="2"/>
</dbReference>
<dbReference type="SUPFAM" id="SSF53756">
    <property type="entry name" value="UDP-Glycosyltransferase/glycogen phosphorylase"/>
    <property type="match status" value="1"/>
</dbReference>
<dbReference type="PANTHER" id="PTHR45947">
    <property type="entry name" value="SULFOQUINOVOSYL TRANSFERASE SQD2"/>
    <property type="match status" value="1"/>
</dbReference>
<dbReference type="EMBL" id="JAROCY010000002">
    <property type="protein sequence ID" value="MDF8332098.1"/>
    <property type="molecule type" value="Genomic_DNA"/>
</dbReference>
<protein>
    <submittedName>
        <fullName evidence="1">Glycosyltransferase family 4 protein</fullName>
    </submittedName>
</protein>
<dbReference type="PANTHER" id="PTHR45947:SF3">
    <property type="entry name" value="SULFOQUINOVOSYL TRANSFERASE SQD2"/>
    <property type="match status" value="1"/>
</dbReference>
<dbReference type="InterPro" id="IPR050194">
    <property type="entry name" value="Glycosyltransferase_grp1"/>
</dbReference>
<evidence type="ECO:0000313" key="2">
    <source>
        <dbReference type="Proteomes" id="UP001222770"/>
    </source>
</evidence>
<dbReference type="Proteomes" id="UP001222770">
    <property type="component" value="Unassembled WGS sequence"/>
</dbReference>
<dbReference type="RefSeq" id="WP_277275259.1">
    <property type="nucleotide sequence ID" value="NZ_JAROCY010000002.1"/>
</dbReference>
<sequence length="378" mass="41692">MRIALLTRSYPADGDLYKYPFVHRRVKAYVAAGHDVRVLRLGEVQGSHLFDGIECRTVNAARFAGEVAAFAPDVIAAHGPDDVQWPALMALQGRWPICAWLHGSEIPGIQRVKASLVTDPEERAVAEALTERRAAFWRGTLADWPAALWLAFPSHNAALLMRQDIGAGVGEGRMAVLPNPIDTDLFRTRDKQAEDALHVLSIRPHDSWLYANDLAVQAVLHLQAHPRFAEMRFTFIGDGPLFDETFAPVRHLPNVNVRRTFLRQEEIAREHARHGVFLVPSRLDTQGVSRDEAMASGLAPVTTRVFAVPEFVDGNCAGLVEPEDAAGLASEIARMVDDPTLFLARSRAAAARVRAQSAHDHVIPRELAWMQGAVDAAR</sequence>
<proteinExistence type="predicted"/>
<accession>A0ABT6CDU3</accession>
<dbReference type="Pfam" id="PF13692">
    <property type="entry name" value="Glyco_trans_1_4"/>
    <property type="match status" value="1"/>
</dbReference>
<name>A0ABT6CDU3_9SPHN</name>
<organism evidence="1 2">
    <name type="scientific">Novosphingobium cyanobacteriorum</name>
    <dbReference type="NCBI Taxonomy" id="3024215"/>
    <lineage>
        <taxon>Bacteria</taxon>
        <taxon>Pseudomonadati</taxon>
        <taxon>Pseudomonadota</taxon>
        <taxon>Alphaproteobacteria</taxon>
        <taxon>Sphingomonadales</taxon>
        <taxon>Sphingomonadaceae</taxon>
        <taxon>Novosphingobium</taxon>
    </lineage>
</organism>
<evidence type="ECO:0000313" key="1">
    <source>
        <dbReference type="EMBL" id="MDF8332098.1"/>
    </source>
</evidence>
<reference evidence="1 2" key="1">
    <citation type="submission" date="2023-03" db="EMBL/GenBank/DDBJ databases">
        <title>Novosphingobium cyanobacteriorum sp. nov., isolated from a eutrophic reservoir during the Microcystis bloom period.</title>
        <authorList>
            <person name="Kang M."/>
            <person name="Le V."/>
            <person name="Ko S.-R."/>
            <person name="Lee S.-A."/>
            <person name="Ahn C.-Y."/>
        </authorList>
    </citation>
    <scope>NUCLEOTIDE SEQUENCE [LARGE SCALE GENOMIC DNA]</scope>
    <source>
        <strain evidence="1 2">HBC54</strain>
    </source>
</reference>
<comment type="caution">
    <text evidence="1">The sequence shown here is derived from an EMBL/GenBank/DDBJ whole genome shotgun (WGS) entry which is preliminary data.</text>
</comment>
<dbReference type="CDD" id="cd03801">
    <property type="entry name" value="GT4_PimA-like"/>
    <property type="match status" value="1"/>
</dbReference>